<reference evidence="6 7" key="1">
    <citation type="submission" date="2022-01" db="EMBL/GenBank/DDBJ databases">
        <title>A chromosomal length assembly of Cordylochernes scorpioides.</title>
        <authorList>
            <person name="Zeh D."/>
            <person name="Zeh J."/>
        </authorList>
    </citation>
    <scope>NUCLEOTIDE SEQUENCE [LARGE SCALE GENOMIC DNA]</scope>
    <source>
        <strain evidence="6">IN4F17</strain>
        <tissue evidence="6">Whole Body</tissue>
    </source>
</reference>
<sequence>MMAATGDPSLYSMMGVTNYSQKEVLTQLNCADAPVRTTQERPPGCRTVFVGGLPENSTEEMMVEIFQRCGEIQTIRMNKKNFCHIRFMDCSYVDNAIFLSGEFFYGTCVGAGYRMVVNGEQEASGNTGWLHVDYAQARDDQYEWECQQRALERELRHRERDHLLRPPSPPPVPHYSDYEASSLIERLRTEDSFPKAVSILVTWLERGECSKKNAPQFYSMIQSTNCNVRRLMSDKVRFEQELTEAKLLLKQRLSDIIGQFSQIEKVFAASAHQKVWDHFTKAQRKNIDLWKKQAKYPPVCPQEIKNAQMEEILNEREEDEMDMSDQEDSEWGPISKKARLDSFRHSVATGESILREENDALRCQLEAYRNEVEVLKVEMQGDQTQSANRQQIQHLQQQLLALSQQRAKDNQLIDQLQATVKVLQERKRKPKVAAEAEKKKEETEAEEAPVTEEEEEPKELPAVAEKEPEEASPLNMEITSTSTPSIPSRDAILIGIISTFLNVHPKGASVDYLWSYLQQLDPLILHRDIEALLSAYPSVFSQEIQGVGASLERRWTFVGFKSNGFPSL</sequence>
<dbReference type="Pfam" id="PF00076">
    <property type="entry name" value="RRM_1"/>
    <property type="match status" value="1"/>
</dbReference>
<dbReference type="SMART" id="SM00360">
    <property type="entry name" value="RRM"/>
    <property type="match status" value="1"/>
</dbReference>
<dbReference type="EMBL" id="CP092872">
    <property type="protein sequence ID" value="UYV72864.1"/>
    <property type="molecule type" value="Genomic_DNA"/>
</dbReference>
<dbReference type="InterPro" id="IPR056611">
    <property type="entry name" value="ENOX1/2_dom"/>
</dbReference>
<gene>
    <name evidence="6" type="ORF">LAZ67_10001029</name>
</gene>
<dbReference type="InterPro" id="IPR000504">
    <property type="entry name" value="RRM_dom"/>
</dbReference>
<accession>A0ABY6KW53</accession>
<keyword evidence="1 2" id="KW-0694">RNA-binding</keyword>
<evidence type="ECO:0000256" key="4">
    <source>
        <dbReference type="SAM" id="MobiDB-lite"/>
    </source>
</evidence>
<evidence type="ECO:0000259" key="5">
    <source>
        <dbReference type="PROSITE" id="PS50102"/>
    </source>
</evidence>
<feature type="compositionally biased region" description="Basic and acidic residues" evidence="4">
    <location>
        <begin position="432"/>
        <end position="442"/>
    </location>
</feature>
<evidence type="ECO:0000256" key="2">
    <source>
        <dbReference type="PROSITE-ProRule" id="PRU00176"/>
    </source>
</evidence>
<dbReference type="PROSITE" id="PS50102">
    <property type="entry name" value="RRM"/>
    <property type="match status" value="1"/>
</dbReference>
<name>A0ABY6KW53_9ARAC</name>
<dbReference type="PANTHER" id="PTHR16001:SF4">
    <property type="entry name" value="ECTO-NOX DISULFIDE-THIOL EXCHANGER 1-LIKE PROTEIN"/>
    <property type="match status" value="1"/>
</dbReference>
<dbReference type="PANTHER" id="PTHR16001">
    <property type="entry name" value="ECTO-NOX DISULFIDE-THIOL EXCHANGER"/>
    <property type="match status" value="1"/>
</dbReference>
<dbReference type="InterPro" id="IPR038876">
    <property type="entry name" value="ENOX"/>
</dbReference>
<feature type="domain" description="RRM" evidence="5">
    <location>
        <begin position="46"/>
        <end position="122"/>
    </location>
</feature>
<feature type="region of interest" description="Disordered" evidence="4">
    <location>
        <begin position="427"/>
        <end position="483"/>
    </location>
</feature>
<dbReference type="Pfam" id="PF23267">
    <property type="entry name" value="ENOX1"/>
    <property type="match status" value="1"/>
</dbReference>
<keyword evidence="7" id="KW-1185">Reference proteome</keyword>
<feature type="compositionally biased region" description="Acidic residues" evidence="4">
    <location>
        <begin position="443"/>
        <end position="457"/>
    </location>
</feature>
<proteinExistence type="predicted"/>
<dbReference type="InterPro" id="IPR012677">
    <property type="entry name" value="Nucleotide-bd_a/b_plait_sf"/>
</dbReference>
<dbReference type="SUPFAM" id="SSF54928">
    <property type="entry name" value="RNA-binding domain, RBD"/>
    <property type="match status" value="1"/>
</dbReference>
<evidence type="ECO:0000313" key="6">
    <source>
        <dbReference type="EMBL" id="UYV72864.1"/>
    </source>
</evidence>
<protein>
    <submittedName>
        <fullName evidence="6">ENOX2</fullName>
    </submittedName>
</protein>
<evidence type="ECO:0000256" key="3">
    <source>
        <dbReference type="SAM" id="Coils"/>
    </source>
</evidence>
<dbReference type="InterPro" id="IPR035979">
    <property type="entry name" value="RBD_domain_sf"/>
</dbReference>
<evidence type="ECO:0000313" key="7">
    <source>
        <dbReference type="Proteomes" id="UP001235939"/>
    </source>
</evidence>
<keyword evidence="3" id="KW-0175">Coiled coil</keyword>
<organism evidence="6 7">
    <name type="scientific">Cordylochernes scorpioides</name>
    <dbReference type="NCBI Taxonomy" id="51811"/>
    <lineage>
        <taxon>Eukaryota</taxon>
        <taxon>Metazoa</taxon>
        <taxon>Ecdysozoa</taxon>
        <taxon>Arthropoda</taxon>
        <taxon>Chelicerata</taxon>
        <taxon>Arachnida</taxon>
        <taxon>Pseudoscorpiones</taxon>
        <taxon>Cheliferoidea</taxon>
        <taxon>Chernetidae</taxon>
        <taxon>Cordylochernes</taxon>
    </lineage>
</organism>
<dbReference type="Proteomes" id="UP001235939">
    <property type="component" value="Chromosome 10"/>
</dbReference>
<evidence type="ECO:0000256" key="1">
    <source>
        <dbReference type="ARBA" id="ARBA00022884"/>
    </source>
</evidence>
<dbReference type="Gene3D" id="3.30.70.330">
    <property type="match status" value="1"/>
</dbReference>
<feature type="coiled-coil region" evidence="3">
    <location>
        <begin position="309"/>
        <end position="426"/>
    </location>
</feature>